<evidence type="ECO:0000256" key="1">
    <source>
        <dbReference type="SAM" id="MobiDB-lite"/>
    </source>
</evidence>
<keyword evidence="4" id="KW-1185">Reference proteome</keyword>
<accession>W9C4J9</accession>
<keyword evidence="2" id="KW-1133">Transmembrane helix</keyword>
<evidence type="ECO:0000256" key="2">
    <source>
        <dbReference type="SAM" id="Phobius"/>
    </source>
</evidence>
<dbReference type="STRING" id="1432307.W9C4J9"/>
<keyword evidence="2" id="KW-0812">Transmembrane</keyword>
<evidence type="ECO:0000313" key="3">
    <source>
        <dbReference type="EMBL" id="ESZ89495.1"/>
    </source>
</evidence>
<feature type="region of interest" description="Disordered" evidence="1">
    <location>
        <begin position="280"/>
        <end position="308"/>
    </location>
</feature>
<proteinExistence type="predicted"/>
<gene>
    <name evidence="3" type="ORF">SBOR_10120</name>
</gene>
<reference evidence="3 4" key="1">
    <citation type="journal article" date="2014" name="Genome Announc.">
        <title>Draft genome sequence of Sclerotinia borealis, a psychrophilic plant pathogenic fungus.</title>
        <authorList>
            <person name="Mardanov A.V."/>
            <person name="Beletsky A.V."/>
            <person name="Kadnikov V.V."/>
            <person name="Ignatov A.N."/>
            <person name="Ravin N.V."/>
        </authorList>
    </citation>
    <scope>NUCLEOTIDE SEQUENCE [LARGE SCALE GENOMIC DNA]</scope>
    <source>
        <strain evidence="4">F-4157</strain>
    </source>
</reference>
<comment type="caution">
    <text evidence="3">The sequence shown here is derived from an EMBL/GenBank/DDBJ whole genome shotgun (WGS) entry which is preliminary data.</text>
</comment>
<feature type="transmembrane region" description="Helical" evidence="2">
    <location>
        <begin position="132"/>
        <end position="152"/>
    </location>
</feature>
<dbReference type="AlphaFoldDB" id="W9C4J9"/>
<protein>
    <submittedName>
        <fullName evidence="3">Uncharacterized protein</fullName>
    </submittedName>
</protein>
<dbReference type="Proteomes" id="UP000019487">
    <property type="component" value="Unassembled WGS sequence"/>
</dbReference>
<organism evidence="3 4">
    <name type="scientific">Sclerotinia borealis (strain F-4128)</name>
    <dbReference type="NCBI Taxonomy" id="1432307"/>
    <lineage>
        <taxon>Eukaryota</taxon>
        <taxon>Fungi</taxon>
        <taxon>Dikarya</taxon>
        <taxon>Ascomycota</taxon>
        <taxon>Pezizomycotina</taxon>
        <taxon>Leotiomycetes</taxon>
        <taxon>Helotiales</taxon>
        <taxon>Sclerotiniaceae</taxon>
        <taxon>Sclerotinia</taxon>
    </lineage>
</organism>
<keyword evidence="2" id="KW-0472">Membrane</keyword>
<evidence type="ECO:0000313" key="4">
    <source>
        <dbReference type="Proteomes" id="UP000019487"/>
    </source>
</evidence>
<dbReference type="HOGENOM" id="CLU_689195_0_0_1"/>
<dbReference type="EMBL" id="AYSA01000951">
    <property type="protein sequence ID" value="ESZ89495.1"/>
    <property type="molecule type" value="Genomic_DNA"/>
</dbReference>
<feature type="compositionally biased region" description="Basic and acidic residues" evidence="1">
    <location>
        <begin position="381"/>
        <end position="400"/>
    </location>
</feature>
<dbReference type="OrthoDB" id="3539444at2759"/>
<feature type="region of interest" description="Disordered" evidence="1">
    <location>
        <begin position="366"/>
        <end position="400"/>
    </location>
</feature>
<name>W9C4J9_SCLBF</name>
<sequence length="400" mass="45422">MTTVRSIIQKLQAYNEDDTIEDLLDNSEFVQEIAESIKLLPKARTIISKIIFNQKLPTKKDTNRVLKSIRKITNIELPGEVLERYRECQKYPFRFWSWAGIQLDLTTDETKPIELFFRKMYLGINQLETQRVWYTIIWRFFVLFFYDLVVILGRKILTESFENQLVDMLSSTTSIQDTTIKIRENLRRWVAAGSHYSQLSNSLGYGAPFLLPLSVANSTWEIKLPLKGPIYTSIIEHLESKSFREKSINLGADALGAEIREAILKPFRWNLSTFKQNTHSNISKPYQGPTDTRESIGPRVPELTGQPDEVFHNNEEGGIEAESSTFGSNCSSINTLLNPAEPTQSQQLSSVESSFFAIGSGAVLSGYGQDSTADEYTEFGSNKEEKRGLESPTKTDDPLS</sequence>